<feature type="region of interest" description="Disordered" evidence="12">
    <location>
        <begin position="456"/>
        <end position="480"/>
    </location>
</feature>
<dbReference type="FunFam" id="3.30.160.60:FF:000193">
    <property type="entry name" value="Zinc finger protein 300"/>
    <property type="match status" value="1"/>
</dbReference>
<dbReference type="InterPro" id="IPR013087">
    <property type="entry name" value="Znf_C2H2_type"/>
</dbReference>
<proteinExistence type="inferred from homology"/>
<evidence type="ECO:0000256" key="4">
    <source>
        <dbReference type="ARBA" id="ARBA00022737"/>
    </source>
</evidence>
<dbReference type="FunFam" id="3.30.160.60:FF:000688">
    <property type="entry name" value="zinc finger protein 197 isoform X1"/>
    <property type="match status" value="1"/>
</dbReference>
<keyword evidence="15" id="KW-1185">Reference proteome</keyword>
<evidence type="ECO:0000256" key="12">
    <source>
        <dbReference type="SAM" id="MobiDB-lite"/>
    </source>
</evidence>
<dbReference type="FunFam" id="3.30.160.60:FF:000912">
    <property type="entry name" value="Zinc finger protein 660"/>
    <property type="match status" value="3"/>
</dbReference>
<keyword evidence="5 11" id="KW-0863">Zinc-finger</keyword>
<evidence type="ECO:0000313" key="14">
    <source>
        <dbReference type="EMBL" id="KAK2726274.1"/>
    </source>
</evidence>
<feature type="domain" description="C2H2-type" evidence="13">
    <location>
        <begin position="505"/>
        <end position="532"/>
    </location>
</feature>
<dbReference type="Pfam" id="PF00096">
    <property type="entry name" value="zf-C2H2"/>
    <property type="match status" value="9"/>
</dbReference>
<feature type="domain" description="C2H2-type" evidence="13">
    <location>
        <begin position="533"/>
        <end position="560"/>
    </location>
</feature>
<feature type="domain" description="C2H2-type" evidence="13">
    <location>
        <begin position="384"/>
        <end position="411"/>
    </location>
</feature>
<dbReference type="GO" id="GO:0006355">
    <property type="term" value="P:regulation of DNA-templated transcription"/>
    <property type="evidence" value="ECO:0007669"/>
    <property type="project" value="UniProtKB-ARBA"/>
</dbReference>
<keyword evidence="10" id="KW-0539">Nucleus</keyword>
<dbReference type="FunFam" id="3.30.160.60:FF:000213">
    <property type="entry name" value="Zinc finger protein 624"/>
    <property type="match status" value="1"/>
</dbReference>
<evidence type="ECO:0000256" key="9">
    <source>
        <dbReference type="ARBA" id="ARBA00023163"/>
    </source>
</evidence>
<evidence type="ECO:0000256" key="3">
    <source>
        <dbReference type="ARBA" id="ARBA00022723"/>
    </source>
</evidence>
<dbReference type="InterPro" id="IPR036236">
    <property type="entry name" value="Znf_C2H2_sf"/>
</dbReference>
<dbReference type="InterPro" id="IPR050888">
    <property type="entry name" value="ZnF_C2H2-type_TF"/>
</dbReference>
<feature type="non-terminal residue" evidence="14">
    <location>
        <position position="648"/>
    </location>
</feature>
<comment type="subcellular location">
    <subcellularLocation>
        <location evidence="1">Nucleus</location>
    </subcellularLocation>
</comment>
<dbReference type="FunFam" id="3.30.160.60:FF:002343">
    <property type="entry name" value="Zinc finger protein 33A"/>
    <property type="match status" value="2"/>
</dbReference>
<feature type="domain" description="C2H2-type" evidence="13">
    <location>
        <begin position="356"/>
        <end position="383"/>
    </location>
</feature>
<accession>A0AA88IDG6</accession>
<evidence type="ECO:0000256" key="5">
    <source>
        <dbReference type="ARBA" id="ARBA00022771"/>
    </source>
</evidence>
<keyword evidence="3" id="KW-0479">Metal-binding</keyword>
<feature type="domain" description="C2H2-type" evidence="13">
    <location>
        <begin position="300"/>
        <end position="327"/>
    </location>
</feature>
<evidence type="ECO:0000256" key="8">
    <source>
        <dbReference type="ARBA" id="ARBA00023125"/>
    </source>
</evidence>
<evidence type="ECO:0000256" key="7">
    <source>
        <dbReference type="ARBA" id="ARBA00023015"/>
    </source>
</evidence>
<feature type="domain" description="C2H2-type" evidence="13">
    <location>
        <begin position="589"/>
        <end position="616"/>
    </location>
</feature>
<keyword evidence="9" id="KW-0804">Transcription</keyword>
<protein>
    <recommendedName>
        <fullName evidence="13">C2H2-type domain-containing protein</fullName>
    </recommendedName>
</protein>
<dbReference type="AlphaFoldDB" id="A0AA88IDG6"/>
<keyword evidence="6" id="KW-0862">Zinc</keyword>
<evidence type="ECO:0000256" key="1">
    <source>
        <dbReference type="ARBA" id="ARBA00004123"/>
    </source>
</evidence>
<dbReference type="GO" id="GO:0005634">
    <property type="term" value="C:nucleus"/>
    <property type="evidence" value="ECO:0007669"/>
    <property type="project" value="UniProtKB-SubCell"/>
</dbReference>
<evidence type="ECO:0000256" key="10">
    <source>
        <dbReference type="ARBA" id="ARBA00023242"/>
    </source>
</evidence>
<feature type="domain" description="C2H2-type" evidence="13">
    <location>
        <begin position="328"/>
        <end position="355"/>
    </location>
</feature>
<evidence type="ECO:0000313" key="15">
    <source>
        <dbReference type="Proteomes" id="UP001187531"/>
    </source>
</evidence>
<reference evidence="14" key="1">
    <citation type="submission" date="2023-07" db="EMBL/GenBank/DDBJ databases">
        <title>Chromosome-level genome assembly of Artemia franciscana.</title>
        <authorList>
            <person name="Jo E."/>
        </authorList>
    </citation>
    <scope>NUCLEOTIDE SEQUENCE</scope>
    <source>
        <tissue evidence="14">Whole body</tissue>
    </source>
</reference>
<evidence type="ECO:0000256" key="11">
    <source>
        <dbReference type="PROSITE-ProRule" id="PRU00042"/>
    </source>
</evidence>
<evidence type="ECO:0000256" key="2">
    <source>
        <dbReference type="ARBA" id="ARBA00006991"/>
    </source>
</evidence>
<gene>
    <name evidence="14" type="ORF">QYM36_000660</name>
</gene>
<evidence type="ECO:0000256" key="6">
    <source>
        <dbReference type="ARBA" id="ARBA00022833"/>
    </source>
</evidence>
<dbReference type="PANTHER" id="PTHR24406">
    <property type="entry name" value="TRANSCRIPTIONAL REPRESSOR CTCFL-RELATED"/>
    <property type="match status" value="1"/>
</dbReference>
<dbReference type="FunFam" id="3.30.160.60:FF:000340">
    <property type="entry name" value="zinc finger protein 473 isoform X1"/>
    <property type="match status" value="1"/>
</dbReference>
<keyword evidence="8" id="KW-0238">DNA-binding</keyword>
<dbReference type="Gene3D" id="3.30.160.60">
    <property type="entry name" value="Classic Zinc Finger"/>
    <property type="match status" value="11"/>
</dbReference>
<name>A0AA88IDG6_ARTSF</name>
<sequence>IFKTRSHQEAKIHQTTKKSNFIINWIVEIMDTIELPLHATIKQEVEDTFPIENDPVFGSTNLVLSPKQEDDSLMNSHHKYTEFEPDSNSPDLALAAVKDKEIEDVYQNENPSGFEASFAVLSQMEEDPLAVSTSISVKLESNFDRPQFDLTVSSNEDCQASLAFFNNECLEALSSSINAKLEKGSVYRPNGGDNSDLRNTSYQKSIYFLPSCNKKRVSSVNISNAVKHHKLGKHQKSYLGEKMYKSEARSVKFPRPSGLNSHPSRHGREKPYECETCNKYFSKPAYLKYHQRIHTGDKPYKCDICNKNFNQTANLKRHIRIHTGEKPYKCDICNASFTQAANLNNHQRIHSGDKPYKCNVCNRDFAFASNLRYHERIHTGDKPHKCNICNINFAHAPSLKYHQGKHTSDRPYKCDTCNENFNQAAHLKQSQAWPTLFENESLDVLSSSSNLNLYEPSLGSERDDVNQQNGSHCKSESDNTCRESFPKDYSLTSYARRIYNANGRHQCQICGKNYPWASDLDRHQRRHTGEKPYKCETCNKNFSQASSLKCHQRVHTGDKPYKCDICHKNFAFASTLKHHHRIHTGEKPYQCEMCNKKFTRAESLKYHQRIHTGDKPYKCEVCNRNFTQASNLNYHKKTHEKITPTNVE</sequence>
<dbReference type="GO" id="GO:0008270">
    <property type="term" value="F:zinc ion binding"/>
    <property type="evidence" value="ECO:0007669"/>
    <property type="project" value="UniProtKB-KW"/>
</dbReference>
<feature type="domain" description="C2H2-type" evidence="13">
    <location>
        <begin position="617"/>
        <end position="644"/>
    </location>
</feature>
<keyword evidence="4" id="KW-0677">Repeat</keyword>
<dbReference type="SMART" id="SM00355">
    <property type="entry name" value="ZnF_C2H2"/>
    <property type="match status" value="10"/>
</dbReference>
<dbReference type="SUPFAM" id="SSF57667">
    <property type="entry name" value="beta-beta-alpha zinc fingers"/>
    <property type="match status" value="7"/>
</dbReference>
<dbReference type="FunFam" id="3.30.160.60:FF:003288">
    <property type="entry name" value="Uncharacterized protein"/>
    <property type="match status" value="1"/>
</dbReference>
<organism evidence="14 15">
    <name type="scientific">Artemia franciscana</name>
    <name type="common">Brine shrimp</name>
    <name type="synonym">Artemia sanfranciscana</name>
    <dbReference type="NCBI Taxonomy" id="6661"/>
    <lineage>
        <taxon>Eukaryota</taxon>
        <taxon>Metazoa</taxon>
        <taxon>Ecdysozoa</taxon>
        <taxon>Arthropoda</taxon>
        <taxon>Crustacea</taxon>
        <taxon>Branchiopoda</taxon>
        <taxon>Anostraca</taxon>
        <taxon>Artemiidae</taxon>
        <taxon>Artemia</taxon>
    </lineage>
</organism>
<comment type="caution">
    <text evidence="14">The sequence shown here is derived from an EMBL/GenBank/DDBJ whole genome shotgun (WGS) entry which is preliminary data.</text>
</comment>
<dbReference type="PROSITE" id="PS00028">
    <property type="entry name" value="ZINC_FINGER_C2H2_1"/>
    <property type="match status" value="10"/>
</dbReference>
<dbReference type="PROSITE" id="PS50157">
    <property type="entry name" value="ZINC_FINGER_C2H2_2"/>
    <property type="match status" value="10"/>
</dbReference>
<dbReference type="EMBL" id="JAVRJZ010000002">
    <property type="protein sequence ID" value="KAK2726274.1"/>
    <property type="molecule type" value="Genomic_DNA"/>
</dbReference>
<keyword evidence="7" id="KW-0805">Transcription regulation</keyword>
<feature type="domain" description="C2H2-type" evidence="13">
    <location>
        <begin position="561"/>
        <end position="588"/>
    </location>
</feature>
<dbReference type="GO" id="GO:0003677">
    <property type="term" value="F:DNA binding"/>
    <property type="evidence" value="ECO:0007669"/>
    <property type="project" value="UniProtKB-KW"/>
</dbReference>
<feature type="domain" description="C2H2-type" evidence="13">
    <location>
        <begin position="272"/>
        <end position="299"/>
    </location>
</feature>
<evidence type="ECO:0000259" key="13">
    <source>
        <dbReference type="PROSITE" id="PS50157"/>
    </source>
</evidence>
<dbReference type="Proteomes" id="UP001187531">
    <property type="component" value="Unassembled WGS sequence"/>
</dbReference>
<comment type="similarity">
    <text evidence="2">Belongs to the krueppel C2H2-type zinc-finger protein family.</text>
</comment>